<evidence type="ECO:0000313" key="2">
    <source>
        <dbReference type="Proteomes" id="UP000092575"/>
    </source>
</evidence>
<sequence>MNLFDECKIALGKNFLIPDTQWVEECRNLIKLHSKLNYIDFNELSDLKSFLILYEKECFCVFVDNSEIPVFSSKLFAIIDNIYDILCLSNNVFFVNDSVIIKSLFPSFSLRVFMVFDSELESP</sequence>
<accession>A0A1B8QL63</accession>
<proteinExistence type="predicted"/>
<dbReference type="Pfam" id="PF24172">
    <property type="entry name" value="CdiI_ImmP"/>
    <property type="match status" value="1"/>
</dbReference>
<protein>
    <submittedName>
        <fullName evidence="1">Uncharacterized protein</fullName>
    </submittedName>
</protein>
<dbReference type="EMBL" id="LXTW01000017">
    <property type="protein sequence ID" value="OBX84381.1"/>
    <property type="molecule type" value="Genomic_DNA"/>
</dbReference>
<dbReference type="AlphaFoldDB" id="A0A1B8QL63"/>
<name>A0A1B8QL63_MORNO</name>
<gene>
    <name evidence="1" type="ORF">A7456_10670</name>
</gene>
<dbReference type="Proteomes" id="UP000092575">
    <property type="component" value="Unassembled WGS sequence"/>
</dbReference>
<organism evidence="1 2">
    <name type="scientific">Moraxella nonliquefaciens</name>
    <dbReference type="NCBI Taxonomy" id="478"/>
    <lineage>
        <taxon>Bacteria</taxon>
        <taxon>Pseudomonadati</taxon>
        <taxon>Pseudomonadota</taxon>
        <taxon>Gammaproteobacteria</taxon>
        <taxon>Moraxellales</taxon>
        <taxon>Moraxellaceae</taxon>
        <taxon>Moraxella</taxon>
    </lineage>
</organism>
<reference evidence="1 2" key="1">
    <citation type="submission" date="2016-05" db="EMBL/GenBank/DDBJ databases">
        <title>Draft genome sequence of Moraxella nonliquefaciens CCUG 348T.</title>
        <authorList>
            <person name="Salva-Serra F."/>
            <person name="Engstrom-Jakobsson H."/>
            <person name="Thorell K."/>
            <person name="Gonzales-Siles L."/>
            <person name="Karlsson R."/>
            <person name="Boulund F."/>
            <person name="Engstrand L."/>
            <person name="Kristiansson E."/>
            <person name="Moore E."/>
        </authorList>
    </citation>
    <scope>NUCLEOTIDE SEQUENCE [LARGE SCALE GENOMIC DNA]</scope>
    <source>
        <strain evidence="1 2">CCUG 348</strain>
    </source>
</reference>
<comment type="caution">
    <text evidence="1">The sequence shown here is derived from an EMBL/GenBank/DDBJ whole genome shotgun (WGS) entry which is preliminary data.</text>
</comment>
<dbReference type="InterPro" id="IPR049585">
    <property type="entry name" value="CdiI_EcoliA0-like"/>
</dbReference>
<evidence type="ECO:0000313" key="1">
    <source>
        <dbReference type="EMBL" id="OBX84381.1"/>
    </source>
</evidence>
<dbReference type="STRING" id="478.A7456_10670"/>